<dbReference type="SUPFAM" id="SSF52317">
    <property type="entry name" value="Class I glutamine amidotransferase-like"/>
    <property type="match status" value="1"/>
</dbReference>
<comment type="caution">
    <text evidence="8">The sequence shown here is derived from an EMBL/GenBank/DDBJ whole genome shotgun (WGS) entry which is preliminary data.</text>
</comment>
<dbReference type="InterPro" id="IPR010075">
    <property type="entry name" value="PRibForGlyAmidine_synth_PurQ"/>
</dbReference>
<dbReference type="PANTHER" id="PTHR10099:SF1">
    <property type="entry name" value="PHOSPHORIBOSYLFORMYLGLYCINAMIDINE SYNTHASE"/>
    <property type="match status" value="1"/>
</dbReference>
<organism evidence="8">
    <name type="scientific">Desulfobacca acetoxidans</name>
    <dbReference type="NCBI Taxonomy" id="60893"/>
    <lineage>
        <taxon>Bacteria</taxon>
        <taxon>Pseudomonadati</taxon>
        <taxon>Thermodesulfobacteriota</taxon>
        <taxon>Desulfobaccia</taxon>
        <taxon>Desulfobaccales</taxon>
        <taxon>Desulfobaccaceae</taxon>
        <taxon>Desulfobacca</taxon>
    </lineage>
</organism>
<dbReference type="GO" id="GO:0006189">
    <property type="term" value="P:'de novo' IMP biosynthetic process"/>
    <property type="evidence" value="ECO:0007669"/>
    <property type="project" value="InterPro"/>
</dbReference>
<keyword evidence="5" id="KW-0378">Hydrolase</keyword>
<dbReference type="GO" id="GO:0005737">
    <property type="term" value="C:cytoplasm"/>
    <property type="evidence" value="ECO:0007669"/>
    <property type="project" value="TreeGrafter"/>
</dbReference>
<keyword evidence="1" id="KW-0963">Cytoplasm</keyword>
<evidence type="ECO:0000313" key="8">
    <source>
        <dbReference type="EMBL" id="HGZ11742.1"/>
    </source>
</evidence>
<evidence type="ECO:0000256" key="4">
    <source>
        <dbReference type="ARBA" id="ARBA00022755"/>
    </source>
</evidence>
<dbReference type="InterPro" id="IPR029062">
    <property type="entry name" value="Class_I_gatase-like"/>
</dbReference>
<dbReference type="CDD" id="cd01740">
    <property type="entry name" value="GATase1_FGAR_AT"/>
    <property type="match status" value="1"/>
</dbReference>
<dbReference type="GO" id="GO:0004642">
    <property type="term" value="F:phosphoribosylformylglycinamidine synthase activity"/>
    <property type="evidence" value="ECO:0007669"/>
    <property type="project" value="UniProtKB-EC"/>
</dbReference>
<proteinExistence type="predicted"/>
<gene>
    <name evidence="8" type="primary">purQ</name>
    <name evidence="8" type="ORF">ENW48_05945</name>
</gene>
<evidence type="ECO:0000256" key="1">
    <source>
        <dbReference type="ARBA" id="ARBA00022490"/>
    </source>
</evidence>
<protein>
    <submittedName>
        <fullName evidence="8">Phosphoribosylformylglycinamidine synthase I</fullName>
        <ecNumber evidence="8">6.3.5.3</ecNumber>
    </submittedName>
</protein>
<keyword evidence="3" id="KW-0547">Nucleotide-binding</keyword>
<dbReference type="PANTHER" id="PTHR10099">
    <property type="entry name" value="PHOSPHORIBOSYLFORMYLGLYCINAMIDINE SYNTHASE"/>
    <property type="match status" value="1"/>
</dbReference>
<keyword evidence="2 8" id="KW-0436">Ligase</keyword>
<dbReference type="EC" id="6.3.5.3" evidence="8"/>
<dbReference type="SMART" id="SM01211">
    <property type="entry name" value="GATase_5"/>
    <property type="match status" value="1"/>
</dbReference>
<keyword evidence="4" id="KW-0658">Purine biosynthesis</keyword>
<name>A0A7C5ENF6_9BACT</name>
<dbReference type="AlphaFoldDB" id="A0A7C5ENF6"/>
<evidence type="ECO:0000256" key="2">
    <source>
        <dbReference type="ARBA" id="ARBA00022598"/>
    </source>
</evidence>
<evidence type="ECO:0000256" key="3">
    <source>
        <dbReference type="ARBA" id="ARBA00022741"/>
    </source>
</evidence>
<evidence type="ECO:0000256" key="5">
    <source>
        <dbReference type="ARBA" id="ARBA00022801"/>
    </source>
</evidence>
<evidence type="ECO:0000256" key="6">
    <source>
        <dbReference type="ARBA" id="ARBA00022840"/>
    </source>
</evidence>
<dbReference type="EMBL" id="DTKJ01000042">
    <property type="protein sequence ID" value="HGZ11742.1"/>
    <property type="molecule type" value="Genomic_DNA"/>
</dbReference>
<dbReference type="NCBIfam" id="TIGR01737">
    <property type="entry name" value="FGAM_synth_I"/>
    <property type="match status" value="1"/>
</dbReference>
<dbReference type="GO" id="GO:0016787">
    <property type="term" value="F:hydrolase activity"/>
    <property type="evidence" value="ECO:0007669"/>
    <property type="project" value="UniProtKB-KW"/>
</dbReference>
<dbReference type="GO" id="GO:0005524">
    <property type="term" value="F:ATP binding"/>
    <property type="evidence" value="ECO:0007669"/>
    <property type="project" value="UniProtKB-KW"/>
</dbReference>
<dbReference type="Pfam" id="PF13507">
    <property type="entry name" value="GATase_5"/>
    <property type="match status" value="1"/>
</dbReference>
<reference evidence="8" key="1">
    <citation type="journal article" date="2020" name="mSystems">
        <title>Genome- and Community-Level Interaction Insights into Carbon Utilization and Element Cycling Functions of Hydrothermarchaeota in Hydrothermal Sediment.</title>
        <authorList>
            <person name="Zhou Z."/>
            <person name="Liu Y."/>
            <person name="Xu W."/>
            <person name="Pan J."/>
            <person name="Luo Z.H."/>
            <person name="Li M."/>
        </authorList>
    </citation>
    <scope>NUCLEOTIDE SEQUENCE [LARGE SCALE GENOMIC DNA]</scope>
    <source>
        <strain evidence="8">SpSt-853</strain>
    </source>
</reference>
<keyword evidence="7" id="KW-0315">Glutamine amidotransferase</keyword>
<accession>A0A7C5ENF6</accession>
<dbReference type="Gene3D" id="3.40.50.880">
    <property type="match status" value="1"/>
</dbReference>
<keyword evidence="6" id="KW-0067">ATP-binding</keyword>
<evidence type="ECO:0000256" key="7">
    <source>
        <dbReference type="ARBA" id="ARBA00022962"/>
    </source>
</evidence>
<sequence>MPAVRTENRKAYTQNSGPKPKALVLYGYGLNCDHETAFALNQAGAEAVRVHTHDLLANPAILWDYHLLAVPGGFSWGDEHGAGVILALRLKLALGQALQEFVAAGRLVLGICNGFQVLVNLGLLPNLPGREGERLVALIPNDCGNFRDAWVHLRVSPESPCVFTRGLDHLELPIRHGEGKFFAEPDILTELQSRGQIVLRYALPTGEPAEGRFPENPNGSLLDIAGICDPSGRVLGLMPHPEAAITATQHPTWTWDKENYRRQGLPYPDLPAPGLMVFQNAVSYLVENDQPMRGAG</sequence>
<dbReference type="PROSITE" id="PS51273">
    <property type="entry name" value="GATASE_TYPE_1"/>
    <property type="match status" value="1"/>
</dbReference>